<evidence type="ECO:0000256" key="3">
    <source>
        <dbReference type="ARBA" id="ARBA00023002"/>
    </source>
</evidence>
<keyword evidence="3" id="KW-0560">Oxidoreductase</keyword>
<sequence>MRVGITILPEDRWATAAPKWEAAEQLGFDHAWTYDHLVWGGLPDAPWFGTTPTLTAAAMVTSTIGLGTFVTSPNFRHPVTFSRDVLSLDDISGGRFLCGMGTGGDLDSTLLGDSYTLRERTDRFAEFARLLDRILREDHVTYDGKFFSANDARSLPGCVQQPRVPFLIAANGPKGMKLAAELGQGWVTYGKPDGTEEEWWASLASLGARMSETLEQAGRGDEEGFQRHLNLDPFRRSSFESVGRFEDLVGRAGELGFTDVITHWPRSSEPYEASVETMETVAAEVLPRLKVS</sequence>
<organism evidence="6 7">
    <name type="scientific">Flexivirga aerilata</name>
    <dbReference type="NCBI Taxonomy" id="1656889"/>
    <lineage>
        <taxon>Bacteria</taxon>
        <taxon>Bacillati</taxon>
        <taxon>Actinomycetota</taxon>
        <taxon>Actinomycetes</taxon>
        <taxon>Micrococcales</taxon>
        <taxon>Dermacoccaceae</taxon>
        <taxon>Flexivirga</taxon>
    </lineage>
</organism>
<protein>
    <submittedName>
        <fullName evidence="6">LLM class flavin-dependent oxidoreductase</fullName>
    </submittedName>
</protein>
<evidence type="ECO:0000256" key="1">
    <source>
        <dbReference type="ARBA" id="ARBA00022630"/>
    </source>
</evidence>
<dbReference type="InterPro" id="IPR050172">
    <property type="entry name" value="SsuD_RutA_monooxygenase"/>
</dbReference>
<comment type="caution">
    <text evidence="6">The sequence shown here is derived from an EMBL/GenBank/DDBJ whole genome shotgun (WGS) entry which is preliminary data.</text>
</comment>
<dbReference type="Pfam" id="PF00296">
    <property type="entry name" value="Bac_luciferase"/>
    <property type="match status" value="1"/>
</dbReference>
<dbReference type="PANTHER" id="PTHR42847">
    <property type="entry name" value="ALKANESULFONATE MONOOXYGENASE"/>
    <property type="match status" value="1"/>
</dbReference>
<dbReference type="GO" id="GO:0046306">
    <property type="term" value="P:alkanesulfonate catabolic process"/>
    <property type="evidence" value="ECO:0007669"/>
    <property type="project" value="TreeGrafter"/>
</dbReference>
<dbReference type="RefSeq" id="WP_171153053.1">
    <property type="nucleotide sequence ID" value="NZ_JABENB010000001.1"/>
</dbReference>
<dbReference type="Proteomes" id="UP000557772">
    <property type="component" value="Unassembled WGS sequence"/>
</dbReference>
<dbReference type="GO" id="GO:0008726">
    <property type="term" value="F:alkanesulfonate monooxygenase activity"/>
    <property type="evidence" value="ECO:0007669"/>
    <property type="project" value="TreeGrafter"/>
</dbReference>
<dbReference type="PANTHER" id="PTHR42847:SF4">
    <property type="entry name" value="ALKANESULFONATE MONOOXYGENASE-RELATED"/>
    <property type="match status" value="1"/>
</dbReference>
<keyword evidence="2" id="KW-0288">FMN</keyword>
<dbReference type="InterPro" id="IPR011251">
    <property type="entry name" value="Luciferase-like_dom"/>
</dbReference>
<dbReference type="AlphaFoldDB" id="A0A849AD97"/>
<evidence type="ECO:0000259" key="5">
    <source>
        <dbReference type="Pfam" id="PF00296"/>
    </source>
</evidence>
<gene>
    <name evidence="6" type="ORF">HJ588_06085</name>
</gene>
<keyword evidence="1" id="KW-0285">Flavoprotein</keyword>
<accession>A0A849AD97</accession>
<keyword evidence="7" id="KW-1185">Reference proteome</keyword>
<keyword evidence="4" id="KW-0503">Monooxygenase</keyword>
<evidence type="ECO:0000256" key="4">
    <source>
        <dbReference type="ARBA" id="ARBA00023033"/>
    </source>
</evidence>
<dbReference type="InterPro" id="IPR036661">
    <property type="entry name" value="Luciferase-like_sf"/>
</dbReference>
<reference evidence="6 7" key="1">
    <citation type="submission" date="2020-05" db="EMBL/GenBank/DDBJ databases">
        <title>Flexivirga sp. ID2601S isolated from air conditioner.</title>
        <authorList>
            <person name="Kim D.H."/>
        </authorList>
    </citation>
    <scope>NUCLEOTIDE SEQUENCE [LARGE SCALE GENOMIC DNA]</scope>
    <source>
        <strain evidence="6 7">ID2601S</strain>
    </source>
</reference>
<dbReference type="SUPFAM" id="SSF51679">
    <property type="entry name" value="Bacterial luciferase-like"/>
    <property type="match status" value="1"/>
</dbReference>
<proteinExistence type="predicted"/>
<name>A0A849AD97_9MICO</name>
<evidence type="ECO:0000313" key="6">
    <source>
        <dbReference type="EMBL" id="NNG38844.1"/>
    </source>
</evidence>
<evidence type="ECO:0000313" key="7">
    <source>
        <dbReference type="Proteomes" id="UP000557772"/>
    </source>
</evidence>
<dbReference type="Gene3D" id="3.20.20.30">
    <property type="entry name" value="Luciferase-like domain"/>
    <property type="match status" value="1"/>
</dbReference>
<evidence type="ECO:0000256" key="2">
    <source>
        <dbReference type="ARBA" id="ARBA00022643"/>
    </source>
</evidence>
<feature type="domain" description="Luciferase-like" evidence="5">
    <location>
        <begin position="19"/>
        <end position="214"/>
    </location>
</feature>
<dbReference type="EMBL" id="JABENB010000001">
    <property type="protein sequence ID" value="NNG38844.1"/>
    <property type="molecule type" value="Genomic_DNA"/>
</dbReference>